<dbReference type="EMBL" id="JARKNE010000010">
    <property type="protein sequence ID" value="KAK5795601.1"/>
    <property type="molecule type" value="Genomic_DNA"/>
</dbReference>
<comment type="caution">
    <text evidence="2">The sequence shown here is derived from an EMBL/GenBank/DDBJ whole genome shotgun (WGS) entry which is preliminary data.</text>
</comment>
<organism evidence="2 3">
    <name type="scientific">Gossypium arboreum</name>
    <name type="common">Tree cotton</name>
    <name type="synonym">Gossypium nanking</name>
    <dbReference type="NCBI Taxonomy" id="29729"/>
    <lineage>
        <taxon>Eukaryota</taxon>
        <taxon>Viridiplantae</taxon>
        <taxon>Streptophyta</taxon>
        <taxon>Embryophyta</taxon>
        <taxon>Tracheophyta</taxon>
        <taxon>Spermatophyta</taxon>
        <taxon>Magnoliopsida</taxon>
        <taxon>eudicotyledons</taxon>
        <taxon>Gunneridae</taxon>
        <taxon>Pentapetalae</taxon>
        <taxon>rosids</taxon>
        <taxon>malvids</taxon>
        <taxon>Malvales</taxon>
        <taxon>Malvaceae</taxon>
        <taxon>Malvoideae</taxon>
        <taxon>Gossypium</taxon>
    </lineage>
</organism>
<proteinExistence type="predicted"/>
<protein>
    <recommendedName>
        <fullName evidence="1">RNase H type-1 domain-containing protein</fullName>
    </recommendedName>
</protein>
<evidence type="ECO:0000313" key="3">
    <source>
        <dbReference type="Proteomes" id="UP001358586"/>
    </source>
</evidence>
<keyword evidence="3" id="KW-1185">Reference proteome</keyword>
<dbReference type="Proteomes" id="UP001358586">
    <property type="component" value="Chromosome 10"/>
</dbReference>
<reference evidence="2 3" key="1">
    <citation type="submission" date="2023-03" db="EMBL/GenBank/DDBJ databases">
        <title>WGS of Gossypium arboreum.</title>
        <authorList>
            <person name="Yu D."/>
        </authorList>
    </citation>
    <scope>NUCLEOTIDE SEQUENCE [LARGE SCALE GENOMIC DNA]</scope>
    <source>
        <tissue evidence="2">Leaf</tissue>
    </source>
</reference>
<accession>A0ABR0NN63</accession>
<dbReference type="InterPro" id="IPR036397">
    <property type="entry name" value="RNaseH_sf"/>
</dbReference>
<gene>
    <name evidence="2" type="ORF">PVK06_036872</name>
</gene>
<evidence type="ECO:0000313" key="2">
    <source>
        <dbReference type="EMBL" id="KAK5795601.1"/>
    </source>
</evidence>
<evidence type="ECO:0000259" key="1">
    <source>
        <dbReference type="Pfam" id="PF13456"/>
    </source>
</evidence>
<feature type="domain" description="RNase H type-1" evidence="1">
    <location>
        <begin position="39"/>
        <end position="113"/>
    </location>
</feature>
<name>A0ABR0NN63_GOSAR</name>
<dbReference type="InterPro" id="IPR002156">
    <property type="entry name" value="RNaseH_domain"/>
</dbReference>
<dbReference type="Pfam" id="PF13456">
    <property type="entry name" value="RVT_3"/>
    <property type="match status" value="1"/>
</dbReference>
<dbReference type="Gene3D" id="3.30.420.10">
    <property type="entry name" value="Ribonuclease H-like superfamily/Ribonuclease H"/>
    <property type="match status" value="1"/>
</dbReference>
<sequence length="136" mass="15923">MEGRAVWNKFIHEQKIETGRELSLRVRNYIAELEGLRTKAGLQAVKLESEMEFPSVTVMGDSLIIIKKCKVIKRDKSAIGPIIHDIHNRINRFEDLRFQFLNRTENDFAHKIAVEVLKKEEETYLIRGRDDFPEGR</sequence>